<dbReference type="FunFam" id="3.40.50.1220:FF:000008">
    <property type="entry name" value="Acetolactate synthase"/>
    <property type="match status" value="1"/>
</dbReference>
<comment type="pathway">
    <text evidence="1 11">Amino-acid biosynthesis; L-isoleucine biosynthesis; L-isoleucine from 2-oxobutanoate: step 1/4.</text>
</comment>
<dbReference type="PANTHER" id="PTHR18968:SF13">
    <property type="entry name" value="ACETOLACTATE SYNTHASE CATALYTIC SUBUNIT, MITOCHONDRIAL"/>
    <property type="match status" value="1"/>
</dbReference>
<keyword evidence="8 11" id="KW-0460">Magnesium</keyword>
<comment type="catalytic activity">
    <reaction evidence="11">
        <text>2 pyruvate + H(+) = (2S)-2-acetolactate + CO2</text>
        <dbReference type="Rhea" id="RHEA:25249"/>
        <dbReference type="ChEBI" id="CHEBI:15361"/>
        <dbReference type="ChEBI" id="CHEBI:15378"/>
        <dbReference type="ChEBI" id="CHEBI:16526"/>
        <dbReference type="ChEBI" id="CHEBI:58476"/>
        <dbReference type="EC" id="2.2.1.6"/>
    </reaction>
</comment>
<dbReference type="InterPro" id="IPR012000">
    <property type="entry name" value="Thiamin_PyroP_enz_cen_dom"/>
</dbReference>
<keyword evidence="9 11" id="KW-0786">Thiamine pyrophosphate</keyword>
<dbReference type="Pfam" id="PF00205">
    <property type="entry name" value="TPP_enzyme_M"/>
    <property type="match status" value="1"/>
</dbReference>
<evidence type="ECO:0000259" key="13">
    <source>
        <dbReference type="Pfam" id="PF02775"/>
    </source>
</evidence>
<dbReference type="EMBL" id="CP032548">
    <property type="protein sequence ID" value="AZJ36046.1"/>
    <property type="molecule type" value="Genomic_DNA"/>
</dbReference>
<evidence type="ECO:0000259" key="12">
    <source>
        <dbReference type="Pfam" id="PF00205"/>
    </source>
</evidence>
<dbReference type="NCBIfam" id="TIGR00118">
    <property type="entry name" value="acolac_lg"/>
    <property type="match status" value="1"/>
</dbReference>
<evidence type="ECO:0000256" key="3">
    <source>
        <dbReference type="ARBA" id="ARBA00007812"/>
    </source>
</evidence>
<dbReference type="CDD" id="cd02015">
    <property type="entry name" value="TPP_AHAS"/>
    <property type="match status" value="1"/>
</dbReference>
<evidence type="ECO:0000256" key="9">
    <source>
        <dbReference type="ARBA" id="ARBA00023052"/>
    </source>
</evidence>
<feature type="domain" description="Thiamine pyrophosphate enzyme central" evidence="12">
    <location>
        <begin position="210"/>
        <end position="343"/>
    </location>
</feature>
<comment type="pathway">
    <text evidence="2 11">Amino-acid biosynthesis; L-valine biosynthesis; L-valine from pyruvate: step 1/4.</text>
</comment>
<evidence type="ECO:0000256" key="1">
    <source>
        <dbReference type="ARBA" id="ARBA00004974"/>
    </source>
</evidence>
<dbReference type="SUPFAM" id="SSF52467">
    <property type="entry name" value="DHS-like NAD/FAD-binding domain"/>
    <property type="match status" value="1"/>
</dbReference>
<evidence type="ECO:0000259" key="14">
    <source>
        <dbReference type="Pfam" id="PF02776"/>
    </source>
</evidence>
<dbReference type="SUPFAM" id="SSF52518">
    <property type="entry name" value="Thiamin diphosphate-binding fold (THDP-binding)"/>
    <property type="match status" value="2"/>
</dbReference>
<dbReference type="Gene3D" id="3.40.50.970">
    <property type="match status" value="2"/>
</dbReference>
<dbReference type="GO" id="GO:0009097">
    <property type="term" value="P:isoleucine biosynthetic process"/>
    <property type="evidence" value="ECO:0007669"/>
    <property type="project" value="UniProtKB-UniPathway"/>
</dbReference>
<dbReference type="InterPro" id="IPR000399">
    <property type="entry name" value="TPP-bd_CS"/>
</dbReference>
<dbReference type="FunFam" id="3.40.50.970:FF:000007">
    <property type="entry name" value="Acetolactate synthase"/>
    <property type="match status" value="1"/>
</dbReference>
<protein>
    <recommendedName>
        <fullName evidence="4 11">Acetolactate synthase</fullName>
        <ecNumber evidence="4 11">2.2.1.6</ecNumber>
    </recommendedName>
</protein>
<keyword evidence="10 11" id="KW-0100">Branched-chain amino acid biosynthesis</keyword>
<dbReference type="GO" id="GO:0003984">
    <property type="term" value="F:acetolactate synthase activity"/>
    <property type="evidence" value="ECO:0007669"/>
    <property type="project" value="UniProtKB-EC"/>
</dbReference>
<keyword evidence="16" id="KW-1185">Reference proteome</keyword>
<dbReference type="Pfam" id="PF02776">
    <property type="entry name" value="TPP_enzyme_N"/>
    <property type="match status" value="1"/>
</dbReference>
<evidence type="ECO:0000256" key="4">
    <source>
        <dbReference type="ARBA" id="ARBA00013145"/>
    </source>
</evidence>
<feature type="domain" description="Thiamine pyrophosphate enzyme N-terminal TPP-binding" evidence="14">
    <location>
        <begin position="20"/>
        <end position="135"/>
    </location>
</feature>
<dbReference type="Proteomes" id="UP000274593">
    <property type="component" value="Chromosome"/>
</dbReference>
<dbReference type="RefSeq" id="WP_125067795.1">
    <property type="nucleotide sequence ID" value="NZ_CP032548.1"/>
</dbReference>
<evidence type="ECO:0000313" key="15">
    <source>
        <dbReference type="EMBL" id="AZJ36046.1"/>
    </source>
</evidence>
<dbReference type="Gene3D" id="3.40.50.1220">
    <property type="entry name" value="TPP-binding domain"/>
    <property type="match status" value="1"/>
</dbReference>
<evidence type="ECO:0000256" key="7">
    <source>
        <dbReference type="ARBA" id="ARBA00022723"/>
    </source>
</evidence>
<dbReference type="GO" id="GO:0005948">
    <property type="term" value="C:acetolactate synthase complex"/>
    <property type="evidence" value="ECO:0007669"/>
    <property type="project" value="TreeGrafter"/>
</dbReference>
<evidence type="ECO:0000313" key="16">
    <source>
        <dbReference type="Proteomes" id="UP000274593"/>
    </source>
</evidence>
<dbReference type="AlphaFoldDB" id="A0A3Q8RNP8"/>
<feature type="domain" description="Thiamine pyrophosphate enzyme TPP-binding" evidence="13">
    <location>
        <begin position="406"/>
        <end position="553"/>
    </location>
</feature>
<gene>
    <name evidence="15" type="primary">ilvB</name>
    <name evidence="15" type="ORF">D6T69_11125</name>
</gene>
<evidence type="ECO:0000256" key="11">
    <source>
        <dbReference type="RuleBase" id="RU003591"/>
    </source>
</evidence>
<proteinExistence type="inferred from homology"/>
<dbReference type="PROSITE" id="PS00187">
    <property type="entry name" value="TPP_ENZYMES"/>
    <property type="match status" value="1"/>
</dbReference>
<dbReference type="InterPro" id="IPR039368">
    <property type="entry name" value="AHAS_TPP"/>
</dbReference>
<dbReference type="InterPro" id="IPR029061">
    <property type="entry name" value="THDP-binding"/>
</dbReference>
<comment type="similarity">
    <text evidence="3 11">Belongs to the TPP enzyme family.</text>
</comment>
<dbReference type="UniPathway" id="UPA00047">
    <property type="reaction ID" value="UER00055"/>
</dbReference>
<dbReference type="GO" id="GO:0050660">
    <property type="term" value="F:flavin adenine dinucleotide binding"/>
    <property type="evidence" value="ECO:0007669"/>
    <property type="project" value="InterPro"/>
</dbReference>
<evidence type="ECO:0000256" key="8">
    <source>
        <dbReference type="ARBA" id="ARBA00022842"/>
    </source>
</evidence>
<evidence type="ECO:0000256" key="2">
    <source>
        <dbReference type="ARBA" id="ARBA00005025"/>
    </source>
</evidence>
<dbReference type="InterPro" id="IPR012846">
    <property type="entry name" value="Acetolactate_synth_lsu"/>
</dbReference>
<dbReference type="InterPro" id="IPR045229">
    <property type="entry name" value="TPP_enz"/>
</dbReference>
<keyword evidence="6 11" id="KW-0808">Transferase</keyword>
<dbReference type="Pfam" id="PF02775">
    <property type="entry name" value="TPP_enzyme_C"/>
    <property type="match status" value="1"/>
</dbReference>
<evidence type="ECO:0000256" key="10">
    <source>
        <dbReference type="ARBA" id="ARBA00023304"/>
    </source>
</evidence>
<dbReference type="InterPro" id="IPR012001">
    <property type="entry name" value="Thiamin_PyroP_enz_TPP-bd_dom"/>
</dbReference>
<evidence type="ECO:0000256" key="6">
    <source>
        <dbReference type="ARBA" id="ARBA00022679"/>
    </source>
</evidence>
<dbReference type="GO" id="GO:0000287">
    <property type="term" value="F:magnesium ion binding"/>
    <property type="evidence" value="ECO:0007669"/>
    <property type="project" value="UniProtKB-UniRule"/>
</dbReference>
<comment type="cofactor">
    <cofactor evidence="11">
        <name>Mg(2+)</name>
        <dbReference type="ChEBI" id="CHEBI:18420"/>
    </cofactor>
    <text evidence="11">Binds 1 Mg(2+) ion per subunit.</text>
</comment>
<dbReference type="InterPro" id="IPR011766">
    <property type="entry name" value="TPP_enzyme_TPP-bd"/>
</dbReference>
<evidence type="ECO:0000256" key="5">
    <source>
        <dbReference type="ARBA" id="ARBA00022605"/>
    </source>
</evidence>
<dbReference type="InterPro" id="IPR029035">
    <property type="entry name" value="DHS-like_NAD/FAD-binding_dom"/>
</dbReference>
<dbReference type="KEGG" id="tsig:D6T69_11125"/>
<dbReference type="GO" id="GO:0030976">
    <property type="term" value="F:thiamine pyrophosphate binding"/>
    <property type="evidence" value="ECO:0007669"/>
    <property type="project" value="UniProtKB-UniRule"/>
</dbReference>
<reference evidence="15 16" key="1">
    <citation type="submission" date="2018-09" db="EMBL/GenBank/DDBJ databases">
        <title>Insights into the microbiota of Asian seabass (Lates calcarifer) with tenacibaculosis symptoms and description of sp. nov. Tenacibaculum singaporense.</title>
        <authorList>
            <person name="Miyake S."/>
            <person name="Soh M."/>
            <person name="Azman M.N."/>
            <person name="Ngoh S.Y."/>
            <person name="Orban L."/>
        </authorList>
    </citation>
    <scope>NUCLEOTIDE SEQUENCE [LARGE SCALE GENOMIC DNA]</scope>
    <source>
        <strain evidence="15 16">DSM 106434</strain>
    </source>
</reference>
<dbReference type="GO" id="GO:0009099">
    <property type="term" value="P:L-valine biosynthetic process"/>
    <property type="evidence" value="ECO:0007669"/>
    <property type="project" value="UniProtKB-UniPathway"/>
</dbReference>
<accession>A0A3Q8RNP8</accession>
<sequence length="577" mass="63075">METKTKQQTELETTESVTITGAEAVVKCLLAEGVDLLYGYPGGAIMPVYDELYKYQDKLHHVLTRHEQGATHAAQGYARATGKVGVAMATSGPGATNLITGIADAQIDSTPMVCITGQVGAHLLGSDAFQETDIVGISTPVTKWNYQITKANEIPEVMAKAFYIARSGRPGPVLVDITKNAQFEEFDFEYKKCTSVRSYQPVPNMSMQSIEAAVELINNAERPFVVWGQGVILGEAEEEFKAFIEKAGIPSASTLLGLSALPTKHPLHVGMVGMHGNYSPNKLTNECDVLIAIGMRFDDRVTGDLSRYAKQAKVVHFEIDPAEVDKNVKTDVAVLGNVKETLTVALPFLKANSHKEWLQEFRNLDAVEFDNVIKNDLFPTKEGLTMGEVIKQINEASEGKAIVVTDVGQHQMIASRYAEFNQTKSNITSGGLGTMGFALPAAIGAKMGAPEREVVAVIGDGGYQMTIQELGTILQTKAAVKIVVLNNEFLGMVRQWQQLFFDKRYASTVMTNPDFIAIAKGYHMEANRVTKREDLANAVQEMMQSKEAYFLEVCVEKEDNVFPMIPTGASVSDVRLK</sequence>
<dbReference type="CDD" id="cd07035">
    <property type="entry name" value="TPP_PYR_POX_like"/>
    <property type="match status" value="1"/>
</dbReference>
<dbReference type="PANTHER" id="PTHR18968">
    <property type="entry name" value="THIAMINE PYROPHOSPHATE ENZYMES"/>
    <property type="match status" value="1"/>
</dbReference>
<name>A0A3Q8RNP8_9FLAO</name>
<dbReference type="UniPathway" id="UPA00049">
    <property type="reaction ID" value="UER00059"/>
</dbReference>
<keyword evidence="5 11" id="KW-0028">Amino-acid biosynthesis</keyword>
<dbReference type="EC" id="2.2.1.6" evidence="4 11"/>
<organism evidence="15 16">
    <name type="scientific">Tenacibaculum singaporense</name>
    <dbReference type="NCBI Taxonomy" id="2358479"/>
    <lineage>
        <taxon>Bacteria</taxon>
        <taxon>Pseudomonadati</taxon>
        <taxon>Bacteroidota</taxon>
        <taxon>Flavobacteriia</taxon>
        <taxon>Flavobacteriales</taxon>
        <taxon>Flavobacteriaceae</taxon>
        <taxon>Tenacibaculum</taxon>
    </lineage>
</organism>
<keyword evidence="7 11" id="KW-0479">Metal-binding</keyword>
<comment type="cofactor">
    <cofactor evidence="11">
        <name>thiamine diphosphate</name>
        <dbReference type="ChEBI" id="CHEBI:58937"/>
    </cofactor>
    <text evidence="11">Binds 1 thiamine pyrophosphate per subunit.</text>
</comment>